<dbReference type="EMBL" id="FJOG01000010">
    <property type="protein sequence ID" value="CZR57492.1"/>
    <property type="molecule type" value="Genomic_DNA"/>
</dbReference>
<evidence type="ECO:0000313" key="3">
    <source>
        <dbReference type="EMBL" id="CZR57492.1"/>
    </source>
</evidence>
<name>A0A1L7WXJ4_9HELO</name>
<gene>
    <name evidence="3" type="ORF">PAC_07381</name>
</gene>
<feature type="region of interest" description="Disordered" evidence="2">
    <location>
        <begin position="22"/>
        <end position="56"/>
    </location>
</feature>
<proteinExistence type="predicted"/>
<accession>A0A1L7WXJ4</accession>
<evidence type="ECO:0000313" key="4">
    <source>
        <dbReference type="Proteomes" id="UP000184330"/>
    </source>
</evidence>
<keyword evidence="1" id="KW-0175">Coiled coil</keyword>
<reference evidence="3 4" key="1">
    <citation type="submission" date="2016-03" db="EMBL/GenBank/DDBJ databases">
        <authorList>
            <person name="Ploux O."/>
        </authorList>
    </citation>
    <scope>NUCLEOTIDE SEQUENCE [LARGE SCALE GENOMIC DNA]</scope>
    <source>
        <strain evidence="3 4">UAMH 11012</strain>
    </source>
</reference>
<sequence length="210" mass="25238">MIHKLLNFQYKLSPQTLILSTSHQIRTRPRSQRRVMEQNEQATEKNNGTDTGEARSRKSRCYCMLTIVQKLIEYQKTNEVDSEERRERLDLAKRGATLTTEFDRFVKEEKTIEEELEQRKRLRSEMKSRRAALTMDLQEFVEEDNPEETDEEWTRKMYELENRASVLCADMKRLIEEERAILVRLEERARERNDLKMRAVEFSTDIESFH</sequence>
<keyword evidence="4" id="KW-1185">Reference proteome</keyword>
<evidence type="ECO:0000256" key="2">
    <source>
        <dbReference type="SAM" id="MobiDB-lite"/>
    </source>
</evidence>
<dbReference type="Proteomes" id="UP000184330">
    <property type="component" value="Unassembled WGS sequence"/>
</dbReference>
<evidence type="ECO:0000256" key="1">
    <source>
        <dbReference type="SAM" id="Coils"/>
    </source>
</evidence>
<protein>
    <submittedName>
        <fullName evidence="3">Uncharacterized protein</fullName>
    </submittedName>
</protein>
<feature type="compositionally biased region" description="Polar residues" evidence="2">
    <location>
        <begin position="38"/>
        <end position="50"/>
    </location>
</feature>
<organism evidence="3 4">
    <name type="scientific">Phialocephala subalpina</name>
    <dbReference type="NCBI Taxonomy" id="576137"/>
    <lineage>
        <taxon>Eukaryota</taxon>
        <taxon>Fungi</taxon>
        <taxon>Dikarya</taxon>
        <taxon>Ascomycota</taxon>
        <taxon>Pezizomycotina</taxon>
        <taxon>Leotiomycetes</taxon>
        <taxon>Helotiales</taxon>
        <taxon>Mollisiaceae</taxon>
        <taxon>Phialocephala</taxon>
        <taxon>Phialocephala fortinii species complex</taxon>
    </lineage>
</organism>
<dbReference type="AlphaFoldDB" id="A0A1L7WXJ4"/>
<feature type="coiled-coil region" evidence="1">
    <location>
        <begin position="105"/>
        <end position="132"/>
    </location>
</feature>